<evidence type="ECO:0000256" key="2">
    <source>
        <dbReference type="ARBA" id="ARBA00049106"/>
    </source>
</evidence>
<organism evidence="3 4">
    <name type="scientific">Kutzneria viridogrisea</name>
    <dbReference type="NCBI Taxonomy" id="47990"/>
    <lineage>
        <taxon>Bacteria</taxon>
        <taxon>Bacillati</taxon>
        <taxon>Actinomycetota</taxon>
        <taxon>Actinomycetes</taxon>
        <taxon>Pseudonocardiales</taxon>
        <taxon>Pseudonocardiaceae</taxon>
        <taxon>Kutzneria</taxon>
    </lineage>
</organism>
<comment type="caution">
    <text evidence="3">The sequence shown here is derived from an EMBL/GenBank/DDBJ whole genome shotgun (WGS) entry which is preliminary data.</text>
</comment>
<comment type="catalytic activity">
    <reaction evidence="2">
        <text>oxidized coenzyme F420-(gamma-L-Glu)(n) + a quinol + H(+) = reduced coenzyme F420-(gamma-L-Glu)(n) + a quinone</text>
        <dbReference type="Rhea" id="RHEA:39663"/>
        <dbReference type="Rhea" id="RHEA-COMP:12939"/>
        <dbReference type="Rhea" id="RHEA-COMP:14378"/>
        <dbReference type="ChEBI" id="CHEBI:15378"/>
        <dbReference type="ChEBI" id="CHEBI:24646"/>
        <dbReference type="ChEBI" id="CHEBI:132124"/>
        <dbReference type="ChEBI" id="CHEBI:133980"/>
        <dbReference type="ChEBI" id="CHEBI:139511"/>
    </reaction>
</comment>
<keyword evidence="4" id="KW-1185">Reference proteome</keyword>
<accession>A0ABR6BNW9</accession>
<dbReference type="Proteomes" id="UP000517916">
    <property type="component" value="Unassembled WGS sequence"/>
</dbReference>
<name>A0ABR6BNW9_9PSEU</name>
<evidence type="ECO:0000256" key="1">
    <source>
        <dbReference type="ARBA" id="ARBA00008710"/>
    </source>
</evidence>
<dbReference type="Pfam" id="PF04075">
    <property type="entry name" value="F420H2_quin_red"/>
    <property type="match status" value="1"/>
</dbReference>
<sequence>MSEQEQPLDSAIDFVAEHTRRYVDSDGADGHEWQPGVPTLVLTTTGRRSGKQRRNALIYGQDGDRYVIVASYGGAPTHPLWYLNLSEQPRVHVQVGADKFEAVASTADARDKARLWPLMAGIWPAYDEYQAKTERDIPVVLLTRA</sequence>
<evidence type="ECO:0000313" key="4">
    <source>
        <dbReference type="Proteomes" id="UP000517916"/>
    </source>
</evidence>
<gene>
    <name evidence="3" type="ORF">BC739_005819</name>
</gene>
<dbReference type="PANTHER" id="PTHR39428">
    <property type="entry name" value="F420H(2)-DEPENDENT QUINONE REDUCTASE RV1261C"/>
    <property type="match status" value="1"/>
</dbReference>
<reference evidence="3 4" key="1">
    <citation type="submission" date="2020-08" db="EMBL/GenBank/DDBJ databases">
        <title>Genomic Encyclopedia of Archaeal and Bacterial Type Strains, Phase II (KMG-II): from individual species to whole genera.</title>
        <authorList>
            <person name="Goeker M."/>
        </authorList>
    </citation>
    <scope>NUCLEOTIDE SEQUENCE [LARGE SCALE GENOMIC DNA]</scope>
    <source>
        <strain evidence="3 4">DSM 43850</strain>
    </source>
</reference>
<dbReference type="InterPro" id="IPR012349">
    <property type="entry name" value="Split_barrel_FMN-bd"/>
</dbReference>
<dbReference type="Gene3D" id="2.30.110.10">
    <property type="entry name" value="Electron Transport, Fmn-binding Protein, Chain A"/>
    <property type="match status" value="1"/>
</dbReference>
<dbReference type="InterPro" id="IPR004378">
    <property type="entry name" value="F420H2_quin_Rdtase"/>
</dbReference>
<dbReference type="EMBL" id="JACJID010000004">
    <property type="protein sequence ID" value="MBA8928602.1"/>
    <property type="molecule type" value="Genomic_DNA"/>
</dbReference>
<proteinExistence type="inferred from homology"/>
<dbReference type="PANTHER" id="PTHR39428:SF1">
    <property type="entry name" value="F420H(2)-DEPENDENT QUINONE REDUCTASE RV1261C"/>
    <property type="match status" value="1"/>
</dbReference>
<protein>
    <submittedName>
        <fullName evidence="3">Deazaflavin-dependent oxidoreductase (Nitroreductase family)</fullName>
    </submittedName>
</protein>
<dbReference type="NCBIfam" id="TIGR00026">
    <property type="entry name" value="hi_GC_TIGR00026"/>
    <property type="match status" value="1"/>
</dbReference>
<comment type="similarity">
    <text evidence="1">Belongs to the F420H(2)-dependent quinone reductase family.</text>
</comment>
<evidence type="ECO:0000313" key="3">
    <source>
        <dbReference type="EMBL" id="MBA8928602.1"/>
    </source>
</evidence>